<dbReference type="SUPFAM" id="SSF53474">
    <property type="entry name" value="alpha/beta-Hydrolases"/>
    <property type="match status" value="1"/>
</dbReference>
<dbReference type="GO" id="GO:0009092">
    <property type="term" value="P:homoserine metabolic process"/>
    <property type="evidence" value="ECO:0007669"/>
    <property type="project" value="TreeGrafter"/>
</dbReference>
<dbReference type="Pfam" id="PF00561">
    <property type="entry name" value="Abhydrolase_1"/>
    <property type="match status" value="1"/>
</dbReference>
<dbReference type="EMBL" id="NGUP01000003">
    <property type="protein sequence ID" value="OWS69596.1"/>
    <property type="molecule type" value="Genomic_DNA"/>
</dbReference>
<sequence>MKTKLHFLVVCLTLTIFSANSYAHKDTDPPHQTYAEGNLVLENGATIENFKISFTTQGVLNADKSNAILMVTAIGGNHHRIDYLIGPGRALDTDKYFVICTDAIGNGLTSSPSNSQTQANVSFPEFNIRDMVNSQYRLVTEHFGITKLVTVVGASMGGMQALQWAVSYPNAMQSIVPIIPLAKTHAWTSGVLEMLSKAS</sequence>
<dbReference type="OrthoDB" id="9800754at2"/>
<keyword evidence="3" id="KW-0486">Methionine biosynthesis</keyword>
<keyword evidence="5" id="KW-0732">Signal</keyword>
<dbReference type="InterPro" id="IPR000073">
    <property type="entry name" value="AB_hydrolase_1"/>
</dbReference>
<evidence type="ECO:0000256" key="3">
    <source>
        <dbReference type="ARBA" id="ARBA00023167"/>
    </source>
</evidence>
<evidence type="ECO:0000259" key="6">
    <source>
        <dbReference type="Pfam" id="PF00561"/>
    </source>
</evidence>
<feature type="signal peptide" evidence="5">
    <location>
        <begin position="1"/>
        <end position="23"/>
    </location>
</feature>
<accession>A0A254PWC4</accession>
<dbReference type="RefSeq" id="WP_088525209.1">
    <property type="nucleotide sequence ID" value="NZ_NGUP01000003.1"/>
</dbReference>
<dbReference type="PANTHER" id="PTHR32268:SF11">
    <property type="entry name" value="HOMOSERINE O-ACETYLTRANSFERASE"/>
    <property type="match status" value="1"/>
</dbReference>
<evidence type="ECO:0000256" key="5">
    <source>
        <dbReference type="SAM" id="SignalP"/>
    </source>
</evidence>
<dbReference type="GO" id="GO:0004414">
    <property type="term" value="F:homoserine O-acetyltransferase activity"/>
    <property type="evidence" value="ECO:0007669"/>
    <property type="project" value="TreeGrafter"/>
</dbReference>
<organism evidence="7 8">
    <name type="scientific">Polynucleobacter campilacus</name>
    <dbReference type="NCBI Taxonomy" id="1743163"/>
    <lineage>
        <taxon>Bacteria</taxon>
        <taxon>Pseudomonadati</taxon>
        <taxon>Pseudomonadota</taxon>
        <taxon>Betaproteobacteria</taxon>
        <taxon>Burkholderiales</taxon>
        <taxon>Burkholderiaceae</taxon>
        <taxon>Polynucleobacter</taxon>
    </lineage>
</organism>
<keyword evidence="1" id="KW-0028">Amino-acid biosynthesis</keyword>
<dbReference type="GO" id="GO:0009086">
    <property type="term" value="P:methionine biosynthetic process"/>
    <property type="evidence" value="ECO:0007669"/>
    <property type="project" value="UniProtKB-KW"/>
</dbReference>
<dbReference type="AlphaFoldDB" id="A0A254PWC4"/>
<dbReference type="PANTHER" id="PTHR32268">
    <property type="entry name" value="HOMOSERINE O-ACETYLTRANSFERASE"/>
    <property type="match status" value="1"/>
</dbReference>
<protein>
    <recommendedName>
        <fullName evidence="6">AB hydrolase-1 domain-containing protein</fullName>
    </recommendedName>
</protein>
<keyword evidence="2" id="KW-0808">Transferase</keyword>
<keyword evidence="4" id="KW-0012">Acyltransferase</keyword>
<evidence type="ECO:0000256" key="1">
    <source>
        <dbReference type="ARBA" id="ARBA00022605"/>
    </source>
</evidence>
<feature type="chain" id="PRO_5012219851" description="AB hydrolase-1 domain-containing protein" evidence="5">
    <location>
        <begin position="24"/>
        <end position="199"/>
    </location>
</feature>
<evidence type="ECO:0000313" key="8">
    <source>
        <dbReference type="Proteomes" id="UP000197528"/>
    </source>
</evidence>
<keyword evidence="8" id="KW-1185">Reference proteome</keyword>
<reference evidence="7 8" key="1">
    <citation type="submission" date="2017-05" db="EMBL/GenBank/DDBJ databases">
        <title>Genome of Polynucleobacter sp. MWH-Feld-100.</title>
        <authorList>
            <person name="Hahn M.W."/>
        </authorList>
    </citation>
    <scope>NUCLEOTIDE SEQUENCE [LARGE SCALE GENOMIC DNA]</scope>
    <source>
        <strain evidence="7 8">MWH-Feld-100</strain>
    </source>
</reference>
<evidence type="ECO:0000256" key="2">
    <source>
        <dbReference type="ARBA" id="ARBA00022679"/>
    </source>
</evidence>
<evidence type="ECO:0000313" key="7">
    <source>
        <dbReference type="EMBL" id="OWS69596.1"/>
    </source>
</evidence>
<gene>
    <name evidence="7" type="ORF">CBI31_04415</name>
</gene>
<dbReference type="Gene3D" id="3.40.50.1820">
    <property type="entry name" value="alpha/beta hydrolase"/>
    <property type="match status" value="1"/>
</dbReference>
<comment type="caution">
    <text evidence="7">The sequence shown here is derived from an EMBL/GenBank/DDBJ whole genome shotgun (WGS) entry which is preliminary data.</text>
</comment>
<name>A0A254PWC4_9BURK</name>
<proteinExistence type="predicted"/>
<dbReference type="InterPro" id="IPR029058">
    <property type="entry name" value="AB_hydrolase_fold"/>
</dbReference>
<dbReference type="InterPro" id="IPR008220">
    <property type="entry name" value="HAT_MetX-like"/>
</dbReference>
<dbReference type="Proteomes" id="UP000197528">
    <property type="component" value="Unassembled WGS sequence"/>
</dbReference>
<evidence type="ECO:0000256" key="4">
    <source>
        <dbReference type="ARBA" id="ARBA00023315"/>
    </source>
</evidence>
<feature type="domain" description="AB hydrolase-1" evidence="6">
    <location>
        <begin position="67"/>
        <end position="187"/>
    </location>
</feature>